<name>A0A485LKA3_9STRA</name>
<reference evidence="3 4" key="1">
    <citation type="submission" date="2019-03" db="EMBL/GenBank/DDBJ databases">
        <authorList>
            <person name="Gaulin E."/>
            <person name="Dumas B."/>
        </authorList>
    </citation>
    <scope>NUCLEOTIDE SEQUENCE [LARGE SCALE GENOMIC DNA]</scope>
    <source>
        <strain evidence="3">CBS 568.67</strain>
    </source>
</reference>
<feature type="region of interest" description="Disordered" evidence="1">
    <location>
        <begin position="198"/>
        <end position="219"/>
    </location>
</feature>
<sequence length="258" mass="28057">MIRQFTNIVSAGGFSRLGRIHRRIAEHYPSPVVDTLMRDGVVRPTTTPKLLCILTSACTPDAGGHIDLRELHSGVQHAMQLSLDTLFSPSMMAFAANDGRTADEDASAANDRLQEICSPRLHKNLIGFVERQVKASKDWRAVPQPIDHCAIIDAMFEEHDEGDQLTFCIAVTAPFTTLPYEKEPVDAVVDDPIMPASKGFSASAPEPPAADDGDATTSALPDGELQILASFKTNVRENGELDWKIDDMLITGLTKSST</sequence>
<dbReference type="AlphaFoldDB" id="A0A485LKA3"/>
<dbReference type="EMBL" id="CAADRA010007019">
    <property type="protein sequence ID" value="VFT98367.1"/>
    <property type="molecule type" value="Genomic_DNA"/>
</dbReference>
<dbReference type="Proteomes" id="UP000332933">
    <property type="component" value="Unassembled WGS sequence"/>
</dbReference>
<protein>
    <submittedName>
        <fullName evidence="3">Aste57867_21698 protein</fullName>
    </submittedName>
</protein>
<accession>A0A485LKA3</accession>
<keyword evidence="4" id="KW-1185">Reference proteome</keyword>
<evidence type="ECO:0000256" key="1">
    <source>
        <dbReference type="SAM" id="MobiDB-lite"/>
    </source>
</evidence>
<reference evidence="2" key="2">
    <citation type="submission" date="2019-06" db="EMBL/GenBank/DDBJ databases">
        <title>Genomics analysis of Aphanomyces spp. identifies a new class of oomycete effector associated with host adaptation.</title>
        <authorList>
            <person name="Gaulin E."/>
        </authorList>
    </citation>
    <scope>NUCLEOTIDE SEQUENCE</scope>
    <source>
        <strain evidence="2">CBS 578.67</strain>
    </source>
</reference>
<dbReference type="EMBL" id="VJMH01006993">
    <property type="protein sequence ID" value="KAF0686511.1"/>
    <property type="molecule type" value="Genomic_DNA"/>
</dbReference>
<evidence type="ECO:0000313" key="3">
    <source>
        <dbReference type="EMBL" id="VFT98367.1"/>
    </source>
</evidence>
<proteinExistence type="predicted"/>
<organism evidence="3 4">
    <name type="scientific">Aphanomyces stellatus</name>
    <dbReference type="NCBI Taxonomy" id="120398"/>
    <lineage>
        <taxon>Eukaryota</taxon>
        <taxon>Sar</taxon>
        <taxon>Stramenopiles</taxon>
        <taxon>Oomycota</taxon>
        <taxon>Saprolegniomycetes</taxon>
        <taxon>Saprolegniales</taxon>
        <taxon>Verrucalvaceae</taxon>
        <taxon>Aphanomyces</taxon>
    </lineage>
</organism>
<gene>
    <name evidence="3" type="primary">Aste57867_21698</name>
    <name evidence="2" type="ORF">As57867_021629</name>
    <name evidence="3" type="ORF">ASTE57867_21698</name>
</gene>
<evidence type="ECO:0000313" key="2">
    <source>
        <dbReference type="EMBL" id="KAF0686511.1"/>
    </source>
</evidence>
<evidence type="ECO:0000313" key="4">
    <source>
        <dbReference type="Proteomes" id="UP000332933"/>
    </source>
</evidence>